<dbReference type="OMA" id="EMNSRMD"/>
<dbReference type="AlphaFoldDB" id="A0A3B6DC26"/>
<dbReference type="Gramene" id="TraesCLE_scaffold_771438_01G000100.1">
    <property type="protein sequence ID" value="TraesCLE_scaffold_771438_01G000100.1"/>
    <property type="gene ID" value="TraesCLE_scaffold_771438_01G000100"/>
</dbReference>
<dbReference type="Gramene" id="TraesCS2D03G0539900.1">
    <property type="protein sequence ID" value="TraesCS2D03G0539900.1.CDS1"/>
    <property type="gene ID" value="TraesCS2D03G0539900"/>
</dbReference>
<feature type="region of interest" description="Disordered" evidence="1">
    <location>
        <begin position="89"/>
        <end position="136"/>
    </location>
</feature>
<dbReference type="Gramene" id="TraesNOR2D03G01188410.1">
    <property type="protein sequence ID" value="TraesNOR2D03G01188410.1.CDS1"/>
    <property type="gene ID" value="TraesNOR2D03G01188410"/>
</dbReference>
<proteinExistence type="predicted"/>
<dbReference type="Gramene" id="TraesSTA2D03G01161260.1">
    <property type="protein sequence ID" value="TraesSTA2D03G01161260.1.CDS1"/>
    <property type="gene ID" value="TraesSTA2D03G01161260"/>
</dbReference>
<dbReference type="Gramene" id="TraesCAD_scaffold_713821_01G000100.1">
    <property type="protein sequence ID" value="TraesCAD_scaffold_713821_01G000100.1"/>
    <property type="gene ID" value="TraesCAD_scaffold_713821_01G000100"/>
</dbReference>
<dbReference type="Gramene" id="TraesLDM2D03G01173070.1">
    <property type="protein sequence ID" value="TraesLDM2D03G01173070.1.CDS1"/>
    <property type="gene ID" value="TraesLDM2D03G01173070"/>
</dbReference>
<evidence type="ECO:0000313" key="3">
    <source>
        <dbReference type="Proteomes" id="UP000019116"/>
    </source>
</evidence>
<dbReference type="Proteomes" id="UP000019116">
    <property type="component" value="Chromosome 2D"/>
</dbReference>
<accession>A0A3B6DC26</accession>
<dbReference type="OrthoDB" id="10448935at2759"/>
<dbReference type="Gramene" id="TraesLAC2D03G01123700.1">
    <property type="protein sequence ID" value="TraesLAC2D03G01123700.1.CDS1"/>
    <property type="gene ID" value="TraesLAC2D03G01123700"/>
</dbReference>
<dbReference type="Gramene" id="TraesWEE_scaffold_698244_01G000100.1">
    <property type="protein sequence ID" value="TraesWEE_scaffold_698244_01G000100.1"/>
    <property type="gene ID" value="TraesWEE_scaffold_698244_01G000100"/>
</dbReference>
<dbReference type="Gramene" id="TraesROB_scaffold_754603_01G000100.1">
    <property type="protein sequence ID" value="TraesROB_scaffold_754603_01G000100.1"/>
    <property type="gene ID" value="TraesROB_scaffold_754603_01G000100"/>
</dbReference>
<keyword evidence="3" id="KW-1185">Reference proteome</keyword>
<dbReference type="Gramene" id="TraesMAC2D03G01170380.1">
    <property type="protein sequence ID" value="TraesMAC2D03G01170380.1.CDS1"/>
    <property type="gene ID" value="TraesMAC2D03G01170380"/>
</dbReference>
<dbReference type="Gramene" id="TraesJUL2D03G01178430.1">
    <property type="protein sequence ID" value="TraesJUL2D03G01178430.1.CDS1"/>
    <property type="gene ID" value="TraesJUL2D03G01178430"/>
</dbReference>
<dbReference type="Gramene" id="TraesARI2D03G01188270.1">
    <property type="protein sequence ID" value="TraesARI2D03G01188270.1.CDS1"/>
    <property type="gene ID" value="TraesARI2D03G01188270"/>
</dbReference>
<dbReference type="Gramene" id="TraesJAG2D03G01178680.1">
    <property type="protein sequence ID" value="TraesJAG2D03G01178680.1.CDS1"/>
    <property type="gene ID" value="TraesJAG2D03G01178680"/>
</dbReference>
<reference evidence="2" key="1">
    <citation type="submission" date="2018-08" db="EMBL/GenBank/DDBJ databases">
        <authorList>
            <person name="Rossello M."/>
        </authorList>
    </citation>
    <scope>NUCLEOTIDE SEQUENCE [LARGE SCALE GENOMIC DNA]</scope>
    <source>
        <strain evidence="2">cv. Chinese Spring</strain>
    </source>
</reference>
<name>A0A3B6DC26_WHEAT</name>
<dbReference type="SMR" id="A0A3B6DC26"/>
<dbReference type="Gramene" id="TraesSYM2D03G01186870.1">
    <property type="protein sequence ID" value="TraesSYM2D03G01186870.1.CDS1"/>
    <property type="gene ID" value="TraesSYM2D03G01186870"/>
</dbReference>
<sequence>MAGEENEYDVEGNGHLNQPVTRFHFNALRDHLRREFRNSLDPIEEKQEKLSRDLQQLMGNVDEQLTQNMAAMRTGIVADIVRELLQNREDASVHGEEQNVTDGEGAASNAQARRNHAPAPHAMRPPGPGREWMWSS</sequence>
<dbReference type="Gramene" id="TraesCS2D02G241900.1">
    <property type="protein sequence ID" value="TraesCS2D02G241900.1.cds1"/>
    <property type="gene ID" value="TraesCS2D02G241900"/>
</dbReference>
<reference evidence="2" key="2">
    <citation type="submission" date="2018-10" db="UniProtKB">
        <authorList>
            <consortium name="EnsemblPlants"/>
        </authorList>
    </citation>
    <scope>IDENTIFICATION</scope>
</reference>
<evidence type="ECO:0000256" key="1">
    <source>
        <dbReference type="SAM" id="MobiDB-lite"/>
    </source>
</evidence>
<dbReference type="EnsemblPlants" id="TraesCS2D02G241900.1">
    <property type="protein sequence ID" value="TraesCS2D02G241900.1.cds1"/>
    <property type="gene ID" value="TraesCS2D02G241900"/>
</dbReference>
<organism evidence="2">
    <name type="scientific">Triticum aestivum</name>
    <name type="common">Wheat</name>
    <dbReference type="NCBI Taxonomy" id="4565"/>
    <lineage>
        <taxon>Eukaryota</taxon>
        <taxon>Viridiplantae</taxon>
        <taxon>Streptophyta</taxon>
        <taxon>Embryophyta</taxon>
        <taxon>Tracheophyta</taxon>
        <taxon>Spermatophyta</taxon>
        <taxon>Magnoliopsida</taxon>
        <taxon>Liliopsida</taxon>
        <taxon>Poales</taxon>
        <taxon>Poaceae</taxon>
        <taxon>BOP clade</taxon>
        <taxon>Pooideae</taxon>
        <taxon>Triticodae</taxon>
        <taxon>Triticeae</taxon>
        <taxon>Triticinae</taxon>
        <taxon>Triticum</taxon>
    </lineage>
</organism>
<evidence type="ECO:0000313" key="2">
    <source>
        <dbReference type="EnsemblPlants" id="TraesCS2D02G241900.1.cds1"/>
    </source>
</evidence>
<protein>
    <submittedName>
        <fullName evidence="2">Uncharacterized protein</fullName>
    </submittedName>
</protein>